<name>A0A1H8RXD5_9PROT</name>
<dbReference type="InterPro" id="IPR016192">
    <property type="entry name" value="APOBEC/CMP_deaminase_Zn-bd"/>
</dbReference>
<dbReference type="Pfam" id="PF00383">
    <property type="entry name" value="dCMP_cyt_deam_1"/>
    <property type="match status" value="1"/>
</dbReference>
<evidence type="ECO:0000259" key="3">
    <source>
        <dbReference type="PROSITE" id="PS51747"/>
    </source>
</evidence>
<dbReference type="Gene3D" id="3.40.140.10">
    <property type="entry name" value="Cytidine Deaminase, domain 2"/>
    <property type="match status" value="1"/>
</dbReference>
<dbReference type="PANTHER" id="PTHR11079:SF161">
    <property type="entry name" value="CMP_DCMP-TYPE DEAMINASE DOMAIN-CONTAINING PROTEIN"/>
    <property type="match status" value="1"/>
</dbReference>
<evidence type="ECO:0000256" key="2">
    <source>
        <dbReference type="ARBA" id="ARBA00022833"/>
    </source>
</evidence>
<dbReference type="GO" id="GO:0006152">
    <property type="term" value="P:purine nucleoside catabolic process"/>
    <property type="evidence" value="ECO:0007669"/>
    <property type="project" value="TreeGrafter"/>
</dbReference>
<dbReference type="CDD" id="cd01285">
    <property type="entry name" value="nucleoside_deaminase"/>
    <property type="match status" value="1"/>
</dbReference>
<accession>A0A1H8RXD5</accession>
<dbReference type="SUPFAM" id="SSF53927">
    <property type="entry name" value="Cytidine deaminase-like"/>
    <property type="match status" value="1"/>
</dbReference>
<dbReference type="STRING" id="42354.SAMN05216333_1162"/>
<dbReference type="GO" id="GO:0047974">
    <property type="term" value="F:guanosine deaminase activity"/>
    <property type="evidence" value="ECO:0007669"/>
    <property type="project" value="TreeGrafter"/>
</dbReference>
<organism evidence="4 5">
    <name type="scientific">Nitrosomonas oligotropha</name>
    <dbReference type="NCBI Taxonomy" id="42354"/>
    <lineage>
        <taxon>Bacteria</taxon>
        <taxon>Pseudomonadati</taxon>
        <taxon>Pseudomonadota</taxon>
        <taxon>Betaproteobacteria</taxon>
        <taxon>Nitrosomonadales</taxon>
        <taxon>Nitrosomonadaceae</taxon>
        <taxon>Nitrosomonas</taxon>
    </lineage>
</organism>
<dbReference type="PROSITE" id="PS51747">
    <property type="entry name" value="CYT_DCMP_DEAMINASES_2"/>
    <property type="match status" value="1"/>
</dbReference>
<dbReference type="EMBL" id="FODO01000016">
    <property type="protein sequence ID" value="SEO71022.1"/>
    <property type="molecule type" value="Genomic_DNA"/>
</dbReference>
<dbReference type="OrthoDB" id="9802676at2"/>
<dbReference type="InterPro" id="IPR016193">
    <property type="entry name" value="Cytidine_deaminase-like"/>
</dbReference>
<proteinExistence type="predicted"/>
<sequence length="198" mass="21746">MRVVKHWTTIELPIPDWLNTWATGIPQTFPEINQRMALVIDLARTNVQHGGGPFAAAVFDQRTDELIAPGVNWVVPGKSSLLHAEVMALALAEQLLGSYELAGQGSFELVTSVEPCCQCLGVLLWSGVAALVCGAHSEDAQAIGFNEGPRSSNWETELRQNGIRVTREVMRPEAIEVLQSYSGEIYNSHLRARQNHSD</sequence>
<gene>
    <name evidence="4" type="ORF">SAMN05216333_1162</name>
</gene>
<dbReference type="PANTHER" id="PTHR11079">
    <property type="entry name" value="CYTOSINE DEAMINASE FAMILY MEMBER"/>
    <property type="match status" value="1"/>
</dbReference>
<evidence type="ECO:0000256" key="1">
    <source>
        <dbReference type="ARBA" id="ARBA00022723"/>
    </source>
</evidence>
<protein>
    <submittedName>
        <fullName evidence="4">tRNA(Arg) A34 adenosine deaminase TadA</fullName>
    </submittedName>
</protein>
<dbReference type="Proteomes" id="UP000198814">
    <property type="component" value="Unassembled WGS sequence"/>
</dbReference>
<dbReference type="PROSITE" id="PS00903">
    <property type="entry name" value="CYT_DCMP_DEAMINASES_1"/>
    <property type="match status" value="1"/>
</dbReference>
<dbReference type="InterPro" id="IPR002125">
    <property type="entry name" value="CMP_dCMP_dom"/>
</dbReference>
<evidence type="ECO:0000313" key="5">
    <source>
        <dbReference type="Proteomes" id="UP000198814"/>
    </source>
</evidence>
<keyword evidence="2" id="KW-0862">Zinc</keyword>
<feature type="domain" description="CMP/dCMP-type deaminase" evidence="3">
    <location>
        <begin position="30"/>
        <end position="165"/>
    </location>
</feature>
<dbReference type="GO" id="GO:0008270">
    <property type="term" value="F:zinc ion binding"/>
    <property type="evidence" value="ECO:0007669"/>
    <property type="project" value="InterPro"/>
</dbReference>
<dbReference type="RefSeq" id="WP_090319644.1">
    <property type="nucleotide sequence ID" value="NZ_FNOE01000015.1"/>
</dbReference>
<reference evidence="5" key="1">
    <citation type="submission" date="2016-10" db="EMBL/GenBank/DDBJ databases">
        <authorList>
            <person name="Varghese N."/>
            <person name="Submissions S."/>
        </authorList>
    </citation>
    <scope>NUCLEOTIDE SEQUENCE [LARGE SCALE GENOMIC DNA]</scope>
    <source>
        <strain evidence="5">Nm76</strain>
    </source>
</reference>
<keyword evidence="1" id="KW-0479">Metal-binding</keyword>
<keyword evidence="5" id="KW-1185">Reference proteome</keyword>
<evidence type="ECO:0000313" key="4">
    <source>
        <dbReference type="EMBL" id="SEO71022.1"/>
    </source>
</evidence>
<dbReference type="AlphaFoldDB" id="A0A1H8RXD5"/>